<protein>
    <submittedName>
        <fullName evidence="1">Uncharacterized protein</fullName>
    </submittedName>
</protein>
<dbReference type="AlphaFoldDB" id="A0A4C1YAY7"/>
<comment type="caution">
    <text evidence="1">The sequence shown here is derived from an EMBL/GenBank/DDBJ whole genome shotgun (WGS) entry which is preliminary data.</text>
</comment>
<organism evidence="1 2">
    <name type="scientific">Eumeta variegata</name>
    <name type="common">Bagworm moth</name>
    <name type="synonym">Eumeta japonica</name>
    <dbReference type="NCBI Taxonomy" id="151549"/>
    <lineage>
        <taxon>Eukaryota</taxon>
        <taxon>Metazoa</taxon>
        <taxon>Ecdysozoa</taxon>
        <taxon>Arthropoda</taxon>
        <taxon>Hexapoda</taxon>
        <taxon>Insecta</taxon>
        <taxon>Pterygota</taxon>
        <taxon>Neoptera</taxon>
        <taxon>Endopterygota</taxon>
        <taxon>Lepidoptera</taxon>
        <taxon>Glossata</taxon>
        <taxon>Ditrysia</taxon>
        <taxon>Tineoidea</taxon>
        <taxon>Psychidae</taxon>
        <taxon>Oiketicinae</taxon>
        <taxon>Eumeta</taxon>
    </lineage>
</organism>
<evidence type="ECO:0000313" key="2">
    <source>
        <dbReference type="Proteomes" id="UP000299102"/>
    </source>
</evidence>
<proteinExistence type="predicted"/>
<sequence>MLQKTVDNATKVRFDTTSRLTAFVARQTTTHKAIVPRPPSPLEVVYAPRPNSVAVTEVGIVEGSPEKEVWSPWGYQLYTVEPVIDLDTALEHQVISGPPVDFRLYRYEGRCSSYGCYRHPRP</sequence>
<reference evidence="1 2" key="1">
    <citation type="journal article" date="2019" name="Commun. Biol.">
        <title>The bagworm genome reveals a unique fibroin gene that provides high tensile strength.</title>
        <authorList>
            <person name="Kono N."/>
            <person name="Nakamura H."/>
            <person name="Ohtoshi R."/>
            <person name="Tomita M."/>
            <person name="Numata K."/>
            <person name="Arakawa K."/>
        </authorList>
    </citation>
    <scope>NUCLEOTIDE SEQUENCE [LARGE SCALE GENOMIC DNA]</scope>
</reference>
<gene>
    <name evidence="1" type="ORF">EVAR_55988_1</name>
</gene>
<evidence type="ECO:0000313" key="1">
    <source>
        <dbReference type="EMBL" id="GBP71789.1"/>
    </source>
</evidence>
<accession>A0A4C1YAY7</accession>
<dbReference type="Proteomes" id="UP000299102">
    <property type="component" value="Unassembled WGS sequence"/>
</dbReference>
<keyword evidence="2" id="KW-1185">Reference proteome</keyword>
<dbReference type="EMBL" id="BGZK01001121">
    <property type="protein sequence ID" value="GBP71789.1"/>
    <property type="molecule type" value="Genomic_DNA"/>
</dbReference>
<name>A0A4C1YAY7_EUMVA</name>